<feature type="domain" description="GHMP kinase N-terminal" evidence="5">
    <location>
        <begin position="56"/>
        <end position="121"/>
    </location>
</feature>
<evidence type="ECO:0000313" key="6">
    <source>
        <dbReference type="EMBL" id="RJT20986.1"/>
    </source>
</evidence>
<dbReference type="AlphaFoldDB" id="A0A3A5JVV9"/>
<organism evidence="6 7">
    <name type="scientific">Buttiauxella izardii</name>
    <dbReference type="NCBI Taxonomy" id="82991"/>
    <lineage>
        <taxon>Bacteria</taxon>
        <taxon>Pseudomonadati</taxon>
        <taxon>Pseudomonadota</taxon>
        <taxon>Gammaproteobacteria</taxon>
        <taxon>Enterobacterales</taxon>
        <taxon>Enterobacteriaceae</taxon>
        <taxon>Buttiauxella</taxon>
    </lineage>
</organism>
<dbReference type="EMBL" id="QZWH01000032">
    <property type="protein sequence ID" value="RJT20986.1"/>
    <property type="molecule type" value="Genomic_DNA"/>
</dbReference>
<protein>
    <submittedName>
        <fullName evidence="6">GHMP kinase</fullName>
    </submittedName>
</protein>
<dbReference type="RefSeq" id="WP_120065438.1">
    <property type="nucleotide sequence ID" value="NZ_QZWH01000032.1"/>
</dbReference>
<sequence length="286" mass="31489">MAEASCPASCGELIQGWIGGGEKLVSCPVDWFSTAEVREGPRISEERPRMRLMLERVVAHFGWPVSVADSLSITLESTIPVGKGLASSTADIAATAVATARHLGETLDESTLAALCVQIEPTDSTIFRMPTLFDHLNAQTQISCQAAPELDLLILESHTTLLTEDYRRQQREPALRRNAEILDSAWLKLQRACQQQDPLLLGEAATLSAIASQQLLEKPLFSQLLALIEEFDLYGLNVAHSGSVVGLMLDTSKHDVEKLLWQIKRLDVDSHYPRQHLVKMVEGGVR</sequence>
<evidence type="ECO:0000256" key="4">
    <source>
        <dbReference type="ARBA" id="ARBA00022840"/>
    </source>
</evidence>
<dbReference type="PANTHER" id="PTHR43527">
    <property type="entry name" value="4-DIPHOSPHOCYTIDYL-2-C-METHYL-D-ERYTHRITOL KINASE, CHLOROPLASTIC"/>
    <property type="match status" value="1"/>
</dbReference>
<keyword evidence="3 6" id="KW-0418">Kinase</keyword>
<dbReference type="SUPFAM" id="SSF54211">
    <property type="entry name" value="Ribosomal protein S5 domain 2-like"/>
    <property type="match status" value="1"/>
</dbReference>
<keyword evidence="7" id="KW-1185">Reference proteome</keyword>
<evidence type="ECO:0000259" key="5">
    <source>
        <dbReference type="Pfam" id="PF00288"/>
    </source>
</evidence>
<dbReference type="InterPro" id="IPR012363">
    <property type="entry name" value="PduX"/>
</dbReference>
<keyword evidence="2" id="KW-0547">Nucleotide-binding</keyword>
<dbReference type="InterPro" id="IPR014721">
    <property type="entry name" value="Ribsml_uS5_D2-typ_fold_subgr"/>
</dbReference>
<dbReference type="GO" id="GO:0016301">
    <property type="term" value="F:kinase activity"/>
    <property type="evidence" value="ECO:0007669"/>
    <property type="project" value="UniProtKB-KW"/>
</dbReference>
<evidence type="ECO:0000256" key="2">
    <source>
        <dbReference type="ARBA" id="ARBA00022741"/>
    </source>
</evidence>
<gene>
    <name evidence="6" type="ORF">D6029_14585</name>
</gene>
<keyword evidence="1" id="KW-0808">Transferase</keyword>
<dbReference type="Pfam" id="PF00288">
    <property type="entry name" value="GHMP_kinases_N"/>
    <property type="match status" value="1"/>
</dbReference>
<comment type="caution">
    <text evidence="6">The sequence shown here is derived from an EMBL/GenBank/DDBJ whole genome shotgun (WGS) entry which is preliminary data.</text>
</comment>
<dbReference type="Gene3D" id="3.30.230.10">
    <property type="match status" value="1"/>
</dbReference>
<accession>A0A3A5JVV9</accession>
<proteinExistence type="predicted"/>
<reference evidence="6 7" key="1">
    <citation type="submission" date="2018-09" db="EMBL/GenBank/DDBJ databases">
        <title>Draft genome sequence of Buttiauxella izardii CCUG 35510T.</title>
        <authorList>
            <person name="Salva-Serra F."/>
            <person name="Marathe N."/>
            <person name="Moore E."/>
            <person name="Stadler-Svensson L."/>
            <person name="Engstrom-Jakobsson H."/>
        </authorList>
    </citation>
    <scope>NUCLEOTIDE SEQUENCE [LARGE SCALE GENOMIC DNA]</scope>
    <source>
        <strain evidence="6 7">CCUG 35510</strain>
    </source>
</reference>
<dbReference type="InterPro" id="IPR020568">
    <property type="entry name" value="Ribosomal_Su5_D2-typ_SF"/>
</dbReference>
<dbReference type="PANTHER" id="PTHR43527:SF1">
    <property type="entry name" value="L-THREONINE KINASE"/>
    <property type="match status" value="1"/>
</dbReference>
<evidence type="ECO:0000256" key="1">
    <source>
        <dbReference type="ARBA" id="ARBA00022679"/>
    </source>
</evidence>
<name>A0A3A5JVV9_9ENTR</name>
<dbReference type="OrthoDB" id="4548147at2"/>
<dbReference type="InterPro" id="IPR006204">
    <property type="entry name" value="GHMP_kinase_N_dom"/>
</dbReference>
<evidence type="ECO:0000256" key="3">
    <source>
        <dbReference type="ARBA" id="ARBA00022777"/>
    </source>
</evidence>
<keyword evidence="4" id="KW-0067">ATP-binding</keyword>
<dbReference type="Proteomes" id="UP000276295">
    <property type="component" value="Unassembled WGS sequence"/>
</dbReference>
<dbReference type="GO" id="GO:0005524">
    <property type="term" value="F:ATP binding"/>
    <property type="evidence" value="ECO:0007669"/>
    <property type="project" value="UniProtKB-KW"/>
</dbReference>
<dbReference type="PIRSF" id="PIRSF033887">
    <property type="entry name" value="PduX"/>
    <property type="match status" value="1"/>
</dbReference>
<evidence type="ECO:0000313" key="7">
    <source>
        <dbReference type="Proteomes" id="UP000276295"/>
    </source>
</evidence>